<keyword evidence="3" id="KW-1185">Reference proteome</keyword>
<dbReference type="Gene3D" id="3.80.10.10">
    <property type="entry name" value="Ribonuclease Inhibitor"/>
    <property type="match status" value="1"/>
</dbReference>
<evidence type="ECO:0000313" key="3">
    <source>
        <dbReference type="Proteomes" id="UP001465668"/>
    </source>
</evidence>
<dbReference type="CDD" id="cd09917">
    <property type="entry name" value="F-box_SF"/>
    <property type="match status" value="1"/>
</dbReference>
<accession>A0ABR2XPI7</accession>
<evidence type="ECO:0000256" key="1">
    <source>
        <dbReference type="SAM" id="MobiDB-lite"/>
    </source>
</evidence>
<dbReference type="Proteomes" id="UP001465668">
    <property type="component" value="Unassembled WGS sequence"/>
</dbReference>
<sequence length="688" mass="75560">MKFTMMKLFRRSKKSKSDKSQAAFNYDRDPRFPSVADDHGPYDSYHKKNGHSLGSNAGGGYAYQKDTHFRAEPINNGVFAPWLELPTPILQRVFAFVCPHCRDESYETCEQSALEDACMLCDVRDLSHAGMVCKEWRKAAIPMMYHSIRIDSVHYCEREIYLSDKRKRRTRFDRNGVPEDTASARLQLLCRSLREDPTRLGKMVQYFKTPYMLRESKTADLARTIAVLPNLRYLDLPEGVSVGDPAYATLTLEIQARCPDLRKMSYIGGSERNLEALASGTVWTKLEVLELGRINMDPQILRHVLSAMQFLRALKVSESRVIDDDIFKHNDVLPPLPALEELILKETPRVTSGGLVAYLSRQDVQWRLKVLSLHDTGVHPQALQDVLANAPNLQTLSLIDEVDTAFPMSTSAPPLANFSLRTLRYEITASPSTSPYVGMTQGYYNYLAQSLFAGGFPSLVSLYVRDDNFPDLLLGLPPPMPGYAGSPQRPGSSGSMGIFSMGSSPSLSPTSTGGYPAPNHGNLAPFGGGNTNRFSSNNPFANAQKSFGAAGNGLGPPMLTLNQTLAVYTKGDDDNDWGLIKMDPYDNPGYAGGRGVGSGPRHGRSSSTNTENRPLSSYGLADVGSGWREGSGGARKSVMVGNGAGGFLAVPSGNEGPFPRRRSEGMGADEWPRPMSSQGIKGDKDLWR</sequence>
<dbReference type="EMBL" id="JARVKM010000033">
    <property type="protein sequence ID" value="KAK9775595.1"/>
    <property type="molecule type" value="Genomic_DNA"/>
</dbReference>
<organism evidence="2 3">
    <name type="scientific">Seiridium cardinale</name>
    <dbReference type="NCBI Taxonomy" id="138064"/>
    <lineage>
        <taxon>Eukaryota</taxon>
        <taxon>Fungi</taxon>
        <taxon>Dikarya</taxon>
        <taxon>Ascomycota</taxon>
        <taxon>Pezizomycotina</taxon>
        <taxon>Sordariomycetes</taxon>
        <taxon>Xylariomycetidae</taxon>
        <taxon>Amphisphaeriales</taxon>
        <taxon>Sporocadaceae</taxon>
        <taxon>Seiridium</taxon>
    </lineage>
</organism>
<comment type="caution">
    <text evidence="2">The sequence shown here is derived from an EMBL/GenBank/DDBJ whole genome shotgun (WGS) entry which is preliminary data.</text>
</comment>
<feature type="region of interest" description="Disordered" evidence="1">
    <location>
        <begin position="590"/>
        <end position="634"/>
    </location>
</feature>
<feature type="region of interest" description="Disordered" evidence="1">
    <location>
        <begin position="647"/>
        <end position="688"/>
    </location>
</feature>
<evidence type="ECO:0008006" key="4">
    <source>
        <dbReference type="Google" id="ProtNLM"/>
    </source>
</evidence>
<dbReference type="SUPFAM" id="SSF52047">
    <property type="entry name" value="RNI-like"/>
    <property type="match status" value="1"/>
</dbReference>
<reference evidence="2 3" key="1">
    <citation type="submission" date="2024-02" db="EMBL/GenBank/DDBJ databases">
        <title>First draft genome assembly of two strains of Seiridium cardinale.</title>
        <authorList>
            <person name="Emiliani G."/>
            <person name="Scali E."/>
        </authorList>
    </citation>
    <scope>NUCLEOTIDE SEQUENCE [LARGE SCALE GENOMIC DNA]</scope>
    <source>
        <strain evidence="2 3">BM-138-000479</strain>
    </source>
</reference>
<feature type="compositionally biased region" description="Gly residues" evidence="1">
    <location>
        <begin position="590"/>
        <end position="600"/>
    </location>
</feature>
<protein>
    <recommendedName>
        <fullName evidence="4">F-box domain-containing protein</fullName>
    </recommendedName>
</protein>
<gene>
    <name evidence="2" type="ORF">SCAR479_07701</name>
</gene>
<evidence type="ECO:0000313" key="2">
    <source>
        <dbReference type="EMBL" id="KAK9775595.1"/>
    </source>
</evidence>
<feature type="region of interest" description="Disordered" evidence="1">
    <location>
        <begin position="1"/>
        <end position="39"/>
    </location>
</feature>
<proteinExistence type="predicted"/>
<feature type="compositionally biased region" description="Basic and acidic residues" evidence="1">
    <location>
        <begin position="26"/>
        <end position="39"/>
    </location>
</feature>
<dbReference type="InterPro" id="IPR032675">
    <property type="entry name" value="LRR_dom_sf"/>
</dbReference>
<name>A0ABR2XPI7_9PEZI</name>